<evidence type="ECO:0000313" key="1">
    <source>
        <dbReference type="EMBL" id="MFC5269975.1"/>
    </source>
</evidence>
<sequence length="61" mass="6722">MNQNPEQIARDKTSLDITWLKAQSLADLDNLPDPDVLAEDIIENLGAGLESFRTVLAALEK</sequence>
<reference evidence="2" key="1">
    <citation type="journal article" date="2019" name="Int. J. Syst. Evol. Microbiol.">
        <title>The Global Catalogue of Microorganisms (GCM) 10K type strain sequencing project: providing services to taxonomists for standard genome sequencing and annotation.</title>
        <authorList>
            <consortium name="The Broad Institute Genomics Platform"/>
            <consortium name="The Broad Institute Genome Sequencing Center for Infectious Disease"/>
            <person name="Wu L."/>
            <person name="Ma J."/>
        </authorList>
    </citation>
    <scope>NUCLEOTIDE SEQUENCE [LARGE SCALE GENOMIC DNA]</scope>
    <source>
        <strain evidence="2">KACC 12602</strain>
    </source>
</reference>
<keyword evidence="2" id="KW-1185">Reference proteome</keyword>
<comment type="caution">
    <text evidence="1">The sequence shown here is derived from an EMBL/GenBank/DDBJ whole genome shotgun (WGS) entry which is preliminary data.</text>
</comment>
<dbReference type="EMBL" id="JBHSKT010000002">
    <property type="protein sequence ID" value="MFC5269975.1"/>
    <property type="molecule type" value="Genomic_DNA"/>
</dbReference>
<evidence type="ECO:0000313" key="2">
    <source>
        <dbReference type="Proteomes" id="UP001596161"/>
    </source>
</evidence>
<name>A0ABW0EB29_9BACT</name>
<keyword evidence="1" id="KW-0255">Endonuclease</keyword>
<dbReference type="GO" id="GO:0004519">
    <property type="term" value="F:endonuclease activity"/>
    <property type="evidence" value="ECO:0007669"/>
    <property type="project" value="UniProtKB-KW"/>
</dbReference>
<proteinExistence type="predicted"/>
<dbReference type="RefSeq" id="WP_378016349.1">
    <property type="nucleotide sequence ID" value="NZ_JBHSKT010000002.1"/>
</dbReference>
<gene>
    <name evidence="1" type="ORF">ACFPIB_05095</name>
</gene>
<accession>A0ABW0EB29</accession>
<protein>
    <submittedName>
        <fullName evidence="1">Type I restriction endonuclease subunit M</fullName>
    </submittedName>
</protein>
<keyword evidence="1" id="KW-0540">Nuclease</keyword>
<dbReference type="Proteomes" id="UP001596161">
    <property type="component" value="Unassembled WGS sequence"/>
</dbReference>
<keyword evidence="1" id="KW-0378">Hydrolase</keyword>
<organism evidence="1 2">
    <name type="scientific">Adhaeribacter terreus</name>
    <dbReference type="NCBI Taxonomy" id="529703"/>
    <lineage>
        <taxon>Bacteria</taxon>
        <taxon>Pseudomonadati</taxon>
        <taxon>Bacteroidota</taxon>
        <taxon>Cytophagia</taxon>
        <taxon>Cytophagales</taxon>
        <taxon>Hymenobacteraceae</taxon>
        <taxon>Adhaeribacter</taxon>
    </lineage>
</organism>